<dbReference type="EMBL" id="FQZP01000018">
    <property type="protein sequence ID" value="SHI99113.1"/>
    <property type="molecule type" value="Genomic_DNA"/>
</dbReference>
<dbReference type="GO" id="GO:0043190">
    <property type="term" value="C:ATP-binding cassette (ABC) transporter complex"/>
    <property type="evidence" value="ECO:0007669"/>
    <property type="project" value="InterPro"/>
</dbReference>
<dbReference type="InterPro" id="IPR000914">
    <property type="entry name" value="SBP_5_dom"/>
</dbReference>
<dbReference type="AlphaFoldDB" id="A0A1M6FN87"/>
<reference evidence="6 7" key="1">
    <citation type="submission" date="2016-11" db="EMBL/GenBank/DDBJ databases">
        <authorList>
            <person name="Varghese N."/>
            <person name="Submissions S."/>
        </authorList>
    </citation>
    <scope>NUCLEOTIDE SEQUENCE [LARGE SCALE GENOMIC DNA]</scope>
    <source>
        <strain evidence="6 7">DSM 19027</strain>
    </source>
</reference>
<dbReference type="PROSITE" id="PS51257">
    <property type="entry name" value="PROKAR_LIPOPROTEIN"/>
    <property type="match status" value="1"/>
</dbReference>
<dbReference type="Gene3D" id="3.10.105.10">
    <property type="entry name" value="Dipeptide-binding Protein, Domain 3"/>
    <property type="match status" value="1"/>
</dbReference>
<dbReference type="SUPFAM" id="SSF53850">
    <property type="entry name" value="Periplasmic binding protein-like II"/>
    <property type="match status" value="1"/>
</dbReference>
<dbReference type="GO" id="GO:1904680">
    <property type="term" value="F:peptide transmembrane transporter activity"/>
    <property type="evidence" value="ECO:0007669"/>
    <property type="project" value="TreeGrafter"/>
</dbReference>
<name>A0A1M6FN87_9FIRM</name>
<dbReference type="PANTHER" id="PTHR30290">
    <property type="entry name" value="PERIPLASMIC BINDING COMPONENT OF ABC TRANSPORTER"/>
    <property type="match status" value="1"/>
</dbReference>
<feature type="domain" description="Solute-binding protein family 5" evidence="5">
    <location>
        <begin position="95"/>
        <end position="316"/>
    </location>
</feature>
<proteinExistence type="inferred from homology"/>
<organism evidence="6 7">
    <name type="scientific">Thermoclostridium caenicola</name>
    <dbReference type="NCBI Taxonomy" id="659425"/>
    <lineage>
        <taxon>Bacteria</taxon>
        <taxon>Bacillati</taxon>
        <taxon>Bacillota</taxon>
        <taxon>Clostridia</taxon>
        <taxon>Eubacteriales</taxon>
        <taxon>Oscillospiraceae</taxon>
        <taxon>Thermoclostridium</taxon>
    </lineage>
</organism>
<evidence type="ECO:0000259" key="5">
    <source>
        <dbReference type="Pfam" id="PF00496"/>
    </source>
</evidence>
<evidence type="ECO:0000313" key="6">
    <source>
        <dbReference type="EMBL" id="SHI99113.1"/>
    </source>
</evidence>
<dbReference type="InterPro" id="IPR039424">
    <property type="entry name" value="SBP_5"/>
</dbReference>
<dbReference type="RefSeq" id="WP_149678545.1">
    <property type="nucleotide sequence ID" value="NZ_DAONMB010000040.1"/>
</dbReference>
<dbReference type="Pfam" id="PF00496">
    <property type="entry name" value="SBP_bac_5"/>
    <property type="match status" value="1"/>
</dbReference>
<dbReference type="GO" id="GO:0015833">
    <property type="term" value="P:peptide transport"/>
    <property type="evidence" value="ECO:0007669"/>
    <property type="project" value="TreeGrafter"/>
</dbReference>
<evidence type="ECO:0000313" key="7">
    <source>
        <dbReference type="Proteomes" id="UP000324781"/>
    </source>
</evidence>
<comment type="similarity">
    <text evidence="1">Belongs to the bacterial solute-binding protein 5 family.</text>
</comment>
<evidence type="ECO:0000256" key="3">
    <source>
        <dbReference type="ARBA" id="ARBA00022729"/>
    </source>
</evidence>
<dbReference type="GO" id="GO:0042597">
    <property type="term" value="C:periplasmic space"/>
    <property type="evidence" value="ECO:0007669"/>
    <property type="project" value="UniProtKB-ARBA"/>
</dbReference>
<dbReference type="Proteomes" id="UP000324781">
    <property type="component" value="Unassembled WGS sequence"/>
</dbReference>
<dbReference type="InterPro" id="IPR030678">
    <property type="entry name" value="Peptide/Ni-bd"/>
</dbReference>
<keyword evidence="7" id="KW-1185">Reference proteome</keyword>
<evidence type="ECO:0000256" key="4">
    <source>
        <dbReference type="SAM" id="SignalP"/>
    </source>
</evidence>
<sequence>MKKTAIFLALLLFITGLSGCGQQAANQEDAGYYTGREEMPVLSQDSGPAKGGILSLFMTTPDSLNPLYTLNPYVRNLSMFVFDSLFIADGEDSCVNLLAESWQLSDDGVTLDIKLRDKITFHDGSEFSAKDVAFTIEAIRNAGARSPYMDNVANIDSVMVTDRLQVRMIFRKKDPRWQLKMTFPILPEHVFRDWPIDGYDPDQKLIGTGAYRFDAIQDDVISLSRHDDWWYVSAPDGLGHPVWIDRIQFIIHGGEHEMMASFQKNIIDIATVSGNNMDYYANRSDILYSPYVGNRFEYILLSNVGADNRRMENVAFRTILLRYLAGYMTQNPLELGVSAIEEVAWGDMEKRADREEALAALEELGMVYDERKNVLYTFRNGARTPLNLSVRYNSLDLDRETVAEWLQAALNDIGINVVLEKSSEEEEMKAVANGRFDIMVLGSRIPHFSSLEETLELICGNLGLGGEEAVILPLYRKSEAALYSLDIRGAKEPFWKNVYNGWTDWYLVRHGTEQ</sequence>
<dbReference type="PANTHER" id="PTHR30290:SF9">
    <property type="entry name" value="OLIGOPEPTIDE-BINDING PROTEIN APPA"/>
    <property type="match status" value="1"/>
</dbReference>
<dbReference type="CDD" id="cd00995">
    <property type="entry name" value="PBP2_NikA_DppA_OppA_like"/>
    <property type="match status" value="1"/>
</dbReference>
<evidence type="ECO:0000256" key="1">
    <source>
        <dbReference type="ARBA" id="ARBA00005695"/>
    </source>
</evidence>
<evidence type="ECO:0000256" key="2">
    <source>
        <dbReference type="ARBA" id="ARBA00022448"/>
    </source>
</evidence>
<dbReference type="Gene3D" id="3.40.190.10">
    <property type="entry name" value="Periplasmic binding protein-like II"/>
    <property type="match status" value="1"/>
</dbReference>
<gene>
    <name evidence="6" type="ORF">SAMN05444373_101827</name>
</gene>
<accession>A0A1M6FN87</accession>
<protein>
    <submittedName>
        <fullName evidence="6">ABC-type transport system, substrate-binding protein</fullName>
    </submittedName>
</protein>
<dbReference type="PIRSF" id="PIRSF002741">
    <property type="entry name" value="MppA"/>
    <property type="match status" value="1"/>
</dbReference>
<dbReference type="OrthoDB" id="9772924at2"/>
<feature type="chain" id="PRO_5012657931" evidence="4">
    <location>
        <begin position="25"/>
        <end position="514"/>
    </location>
</feature>
<keyword evidence="3 4" id="KW-0732">Signal</keyword>
<feature type="signal peptide" evidence="4">
    <location>
        <begin position="1"/>
        <end position="24"/>
    </location>
</feature>
<keyword evidence="2" id="KW-0813">Transport</keyword>